<feature type="chain" id="PRO_5045146175" evidence="1">
    <location>
        <begin position="28"/>
        <end position="199"/>
    </location>
</feature>
<dbReference type="RefSeq" id="WP_168152582.1">
    <property type="nucleotide sequence ID" value="NZ_JAAWVT010000006.1"/>
</dbReference>
<keyword evidence="1" id="KW-0732">Signal</keyword>
<gene>
    <name evidence="2" type="ORF">HED64_13685</name>
</gene>
<name>A0ABX1G6T9_9MICC</name>
<organism evidence="2 3">
    <name type="scientific">Paeniglutamicibacter terrestris</name>
    <dbReference type="NCBI Taxonomy" id="2723403"/>
    <lineage>
        <taxon>Bacteria</taxon>
        <taxon>Bacillati</taxon>
        <taxon>Actinomycetota</taxon>
        <taxon>Actinomycetes</taxon>
        <taxon>Micrococcales</taxon>
        <taxon>Micrococcaceae</taxon>
        <taxon>Paeniglutamicibacter</taxon>
    </lineage>
</organism>
<evidence type="ECO:0000313" key="3">
    <source>
        <dbReference type="Proteomes" id="UP000746595"/>
    </source>
</evidence>
<keyword evidence="3" id="KW-1185">Reference proteome</keyword>
<evidence type="ECO:0000256" key="1">
    <source>
        <dbReference type="SAM" id="SignalP"/>
    </source>
</evidence>
<feature type="signal peptide" evidence="1">
    <location>
        <begin position="1"/>
        <end position="27"/>
    </location>
</feature>
<proteinExistence type="predicted"/>
<accession>A0ABX1G6T9</accession>
<protein>
    <submittedName>
        <fullName evidence="2">Uncharacterized protein</fullName>
    </submittedName>
</protein>
<reference evidence="2 3" key="1">
    <citation type="submission" date="2020-04" db="EMBL/GenBank/DDBJ databases">
        <title>Paeniglutamicibacter sp. ANT13_2, a novel actinomycete isolated from sediment in Antarctica.</title>
        <authorList>
            <person name="Sakdapetsiri C."/>
            <person name="Pinyakong O."/>
        </authorList>
    </citation>
    <scope>NUCLEOTIDE SEQUENCE [LARGE SCALE GENOMIC DNA]</scope>
    <source>
        <strain evidence="2 3">ANT13_2</strain>
    </source>
</reference>
<dbReference type="EMBL" id="JAAWVT010000006">
    <property type="protein sequence ID" value="NKG21754.1"/>
    <property type="molecule type" value="Genomic_DNA"/>
</dbReference>
<comment type="caution">
    <text evidence="2">The sequence shown here is derived from an EMBL/GenBank/DDBJ whole genome shotgun (WGS) entry which is preliminary data.</text>
</comment>
<sequence>MNSITRTFAAIAMAATVAFSGVGVATAAPLAPTQSVSVIAAKKAPAITINKISNKTVKGSAKATIKPSVKAAKGVKVTKKLLTVKQGKKTVAKNKASVALKAGTYKVTTTVNYTVSKKKLKVSKTQTLVIKKAAVKKSWAAPKGKNCPAGFPVKGNKTGSNNEWKYHVKGGQFYDRTIPEQCFKTTSDARKAGYRASKR</sequence>
<evidence type="ECO:0000313" key="2">
    <source>
        <dbReference type="EMBL" id="NKG21754.1"/>
    </source>
</evidence>
<dbReference type="Proteomes" id="UP000746595">
    <property type="component" value="Unassembled WGS sequence"/>
</dbReference>